<proteinExistence type="predicted"/>
<feature type="transmembrane region" description="Helical" evidence="1">
    <location>
        <begin position="68"/>
        <end position="88"/>
    </location>
</feature>
<protein>
    <submittedName>
        <fullName evidence="2">Uncharacterized protein</fullName>
    </submittedName>
</protein>
<feature type="non-terminal residue" evidence="2">
    <location>
        <position position="92"/>
    </location>
</feature>
<accession>A0A0K2TS61</accession>
<reference evidence="2" key="1">
    <citation type="submission" date="2014-05" db="EMBL/GenBank/DDBJ databases">
        <authorList>
            <person name="Chronopoulou M."/>
        </authorList>
    </citation>
    <scope>NUCLEOTIDE SEQUENCE</scope>
    <source>
        <tissue evidence="2">Whole organism</tissue>
    </source>
</reference>
<dbReference type="AlphaFoldDB" id="A0A0K2TS61"/>
<dbReference type="EMBL" id="HACA01011503">
    <property type="protein sequence ID" value="CDW28864.1"/>
    <property type="molecule type" value="Transcribed_RNA"/>
</dbReference>
<evidence type="ECO:0000313" key="2">
    <source>
        <dbReference type="EMBL" id="CDW28864.1"/>
    </source>
</evidence>
<sequence length="92" mass="11156">MYRYFASRLKFKLRTEFKSWTEISFSKIKMYIKKFIFISPAVREHTFFSTVINSLLHSTRDAQAVTTFFSSLWIYNIFVVVNRLYIYLTLDE</sequence>
<organism evidence="2">
    <name type="scientific">Lepeophtheirus salmonis</name>
    <name type="common">Salmon louse</name>
    <name type="synonym">Caligus salmonis</name>
    <dbReference type="NCBI Taxonomy" id="72036"/>
    <lineage>
        <taxon>Eukaryota</taxon>
        <taxon>Metazoa</taxon>
        <taxon>Ecdysozoa</taxon>
        <taxon>Arthropoda</taxon>
        <taxon>Crustacea</taxon>
        <taxon>Multicrustacea</taxon>
        <taxon>Hexanauplia</taxon>
        <taxon>Copepoda</taxon>
        <taxon>Siphonostomatoida</taxon>
        <taxon>Caligidae</taxon>
        <taxon>Lepeophtheirus</taxon>
    </lineage>
</organism>
<keyword evidence="1" id="KW-0812">Transmembrane</keyword>
<evidence type="ECO:0000256" key="1">
    <source>
        <dbReference type="SAM" id="Phobius"/>
    </source>
</evidence>
<keyword evidence="1" id="KW-0472">Membrane</keyword>
<name>A0A0K2TS61_LEPSM</name>
<keyword evidence="1" id="KW-1133">Transmembrane helix</keyword>